<proteinExistence type="inferred from homology"/>
<accession>A0A5J4JI75</accession>
<dbReference type="Pfam" id="PF01380">
    <property type="entry name" value="SIS"/>
    <property type="match status" value="1"/>
</dbReference>
<dbReference type="RefSeq" id="WP_151681481.1">
    <property type="nucleotide sequence ID" value="NZ_BKZQ01000032.1"/>
</dbReference>
<reference evidence="3 4" key="1">
    <citation type="submission" date="2019-09" db="EMBL/GenBank/DDBJ databases">
        <title>Draft genome sequence of Bacillus sp. JC-7.</title>
        <authorList>
            <person name="Tanaka N."/>
            <person name="Shiwa Y."/>
            <person name="Fujita N."/>
            <person name="Tanasupawat S."/>
        </authorList>
    </citation>
    <scope>NUCLEOTIDE SEQUENCE [LARGE SCALE GENOMIC DNA]</scope>
    <source>
        <strain evidence="3 4">JC-7</strain>
    </source>
</reference>
<organism evidence="3 4">
    <name type="scientific">Weizmannia acidilactici</name>
    <dbReference type="NCBI Taxonomy" id="2607726"/>
    <lineage>
        <taxon>Bacteria</taxon>
        <taxon>Bacillati</taxon>
        <taxon>Bacillota</taxon>
        <taxon>Bacilli</taxon>
        <taxon>Bacillales</taxon>
        <taxon>Bacillaceae</taxon>
        <taxon>Heyndrickxia</taxon>
    </lineage>
</organism>
<dbReference type="Gene3D" id="3.40.50.10490">
    <property type="entry name" value="Glucose-6-phosphate isomerase like protein, domain 1"/>
    <property type="match status" value="1"/>
</dbReference>
<dbReference type="GO" id="GO:0097367">
    <property type="term" value="F:carbohydrate derivative binding"/>
    <property type="evidence" value="ECO:0007669"/>
    <property type="project" value="InterPro"/>
</dbReference>
<evidence type="ECO:0000259" key="2">
    <source>
        <dbReference type="PROSITE" id="PS51464"/>
    </source>
</evidence>
<dbReference type="EMBL" id="BKZQ01000032">
    <property type="protein sequence ID" value="GER70979.1"/>
    <property type="molecule type" value="Genomic_DNA"/>
</dbReference>
<dbReference type="Proteomes" id="UP000391919">
    <property type="component" value="Unassembled WGS sequence"/>
</dbReference>
<dbReference type="InterPro" id="IPR046348">
    <property type="entry name" value="SIS_dom_sf"/>
</dbReference>
<evidence type="ECO:0000256" key="1">
    <source>
        <dbReference type="ARBA" id="ARBA00009235"/>
    </source>
</evidence>
<dbReference type="SUPFAM" id="SSF53697">
    <property type="entry name" value="SIS domain"/>
    <property type="match status" value="1"/>
</dbReference>
<comment type="similarity">
    <text evidence="1">Belongs to the SIS family. PHI subfamily.</text>
</comment>
<sequence>MNVLEDAKLLILELYTDLCGKVSNQQLTRLAEEILNTNHLFLAASGRSDLVIRVFANQLVHLGINVHVIGDVTTPEPKQGDFIFISSESGETQMFSALAEQAKKNHIKIAVSTASPESVLANLADILIVLPGETSKEKDKRYISAIHGPGGCLFERMSFLIYDAMAVCLKKNLQQTSTATQC</sequence>
<feature type="domain" description="SIS" evidence="2">
    <location>
        <begin position="30"/>
        <end position="175"/>
    </location>
</feature>
<gene>
    <name evidence="3" type="ORF">BpJC7_22820</name>
</gene>
<name>A0A5J4JI75_9BACI</name>
<evidence type="ECO:0000313" key="4">
    <source>
        <dbReference type="Proteomes" id="UP000391919"/>
    </source>
</evidence>
<dbReference type="PANTHER" id="PTHR43443">
    <property type="entry name" value="3-HEXULOSE-6-PHOSPHATE ISOMERASE"/>
    <property type="match status" value="1"/>
</dbReference>
<dbReference type="GO" id="GO:1901135">
    <property type="term" value="P:carbohydrate derivative metabolic process"/>
    <property type="evidence" value="ECO:0007669"/>
    <property type="project" value="InterPro"/>
</dbReference>
<dbReference type="InterPro" id="IPR001347">
    <property type="entry name" value="SIS_dom"/>
</dbReference>
<evidence type="ECO:0000313" key="3">
    <source>
        <dbReference type="EMBL" id="GER70979.1"/>
    </source>
</evidence>
<dbReference type="GO" id="GO:0016853">
    <property type="term" value="F:isomerase activity"/>
    <property type="evidence" value="ECO:0007669"/>
    <property type="project" value="InterPro"/>
</dbReference>
<dbReference type="PROSITE" id="PS51464">
    <property type="entry name" value="SIS"/>
    <property type="match status" value="1"/>
</dbReference>
<dbReference type="InterPro" id="IPR017552">
    <property type="entry name" value="PHI/rmpB"/>
</dbReference>
<keyword evidence="4" id="KW-1185">Reference proteome</keyword>
<comment type="caution">
    <text evidence="3">The sequence shown here is derived from an EMBL/GenBank/DDBJ whole genome shotgun (WGS) entry which is preliminary data.</text>
</comment>
<protein>
    <submittedName>
        <fullName evidence="3">6-phospho 3-hexuloisomerase</fullName>
    </submittedName>
</protein>
<dbReference type="PANTHER" id="PTHR43443:SF1">
    <property type="entry name" value="3-HEXULOSE-6-PHOSPHATE ISOMERASE"/>
    <property type="match status" value="1"/>
</dbReference>
<dbReference type="AlphaFoldDB" id="A0A5J4JI75"/>